<organism evidence="1">
    <name type="scientific">marine metagenome</name>
    <dbReference type="NCBI Taxonomy" id="408172"/>
    <lineage>
        <taxon>unclassified sequences</taxon>
        <taxon>metagenomes</taxon>
        <taxon>ecological metagenomes</taxon>
    </lineage>
</organism>
<dbReference type="AlphaFoldDB" id="A0A382VLM1"/>
<evidence type="ECO:0000313" key="1">
    <source>
        <dbReference type="EMBL" id="SVD47422.1"/>
    </source>
</evidence>
<gene>
    <name evidence="1" type="ORF">METZ01_LOCUS400276</name>
</gene>
<reference evidence="1" key="1">
    <citation type="submission" date="2018-05" db="EMBL/GenBank/DDBJ databases">
        <authorList>
            <person name="Lanie J.A."/>
            <person name="Ng W.-L."/>
            <person name="Kazmierczak K.M."/>
            <person name="Andrzejewski T.M."/>
            <person name="Davidsen T.M."/>
            <person name="Wayne K.J."/>
            <person name="Tettelin H."/>
            <person name="Glass J.I."/>
            <person name="Rusch D."/>
            <person name="Podicherti R."/>
            <person name="Tsui H.-C.T."/>
            <person name="Winkler M.E."/>
        </authorList>
    </citation>
    <scope>NUCLEOTIDE SEQUENCE</scope>
</reference>
<protein>
    <submittedName>
        <fullName evidence="1">Uncharacterized protein</fullName>
    </submittedName>
</protein>
<sequence>MSEEIKRNEHNAVIGGGMVVGLITKEQ</sequence>
<name>A0A382VLM1_9ZZZZ</name>
<dbReference type="EMBL" id="UINC01152967">
    <property type="protein sequence ID" value="SVD47422.1"/>
    <property type="molecule type" value="Genomic_DNA"/>
</dbReference>
<accession>A0A382VLM1</accession>
<proteinExistence type="predicted"/>